<gene>
    <name evidence="2" type="ORF">BJN34_12980</name>
</gene>
<accession>A0A1U9URN7</accession>
<evidence type="ECO:0000256" key="1">
    <source>
        <dbReference type="SAM" id="MobiDB-lite"/>
    </source>
</evidence>
<reference evidence="3" key="1">
    <citation type="submission" date="2017-02" db="EMBL/GenBank/DDBJ databases">
        <title>Complete genome sequence of Cupriavidus necator strain NH9, a 3-chlorobenzoate degrader.</title>
        <authorList>
            <person name="Moriuchi R."/>
            <person name="Dohra H."/>
            <person name="Ogawa N."/>
        </authorList>
    </citation>
    <scope>NUCLEOTIDE SEQUENCE [LARGE SCALE GENOMIC DNA]</scope>
    <source>
        <strain evidence="3">NH9</strain>
    </source>
</reference>
<feature type="region of interest" description="Disordered" evidence="1">
    <location>
        <begin position="90"/>
        <end position="112"/>
    </location>
</feature>
<name>A0A1U9URN7_CUPNE</name>
<evidence type="ECO:0000313" key="3">
    <source>
        <dbReference type="Proteomes" id="UP000189627"/>
    </source>
</evidence>
<protein>
    <submittedName>
        <fullName evidence="2">Uncharacterized protein</fullName>
    </submittedName>
</protein>
<dbReference type="KEGG" id="cuh:BJN34_12980"/>
<dbReference type="Proteomes" id="UP000189627">
    <property type="component" value="Chromosome 1"/>
</dbReference>
<dbReference type="AlphaFoldDB" id="A0A1U9URN7"/>
<evidence type="ECO:0000313" key="2">
    <source>
        <dbReference type="EMBL" id="AQV94795.1"/>
    </source>
</evidence>
<organism evidence="2 3">
    <name type="scientific">Cupriavidus necator</name>
    <name type="common">Alcaligenes eutrophus</name>
    <name type="synonym">Ralstonia eutropha</name>
    <dbReference type="NCBI Taxonomy" id="106590"/>
    <lineage>
        <taxon>Bacteria</taxon>
        <taxon>Pseudomonadati</taxon>
        <taxon>Pseudomonadota</taxon>
        <taxon>Betaproteobacteria</taxon>
        <taxon>Burkholderiales</taxon>
        <taxon>Burkholderiaceae</taxon>
        <taxon>Cupriavidus</taxon>
    </lineage>
</organism>
<proteinExistence type="predicted"/>
<sequence>MHLLPGRSDKSIVAKALDLKLGRRGCGQMPGNSMTWRTIQRLLSGGSMLSDKQLAEKSGLSRRYIAQEIRAHYPACLHVGDYGPKTGTGPAPRLWALGPGKDADRPPAMTGAQRARKRWRHLKANRPEYLDKRNARDRLKYAEKAGKLIRRDPAAAWF</sequence>
<dbReference type="EMBL" id="CP017757">
    <property type="protein sequence ID" value="AQV94795.1"/>
    <property type="molecule type" value="Genomic_DNA"/>
</dbReference>